<proteinExistence type="predicted"/>
<dbReference type="EMBL" id="KI912116">
    <property type="protein sequence ID" value="ETS76927.1"/>
    <property type="molecule type" value="Genomic_DNA"/>
</dbReference>
<dbReference type="AlphaFoldDB" id="W3WUW3"/>
<protein>
    <submittedName>
        <fullName evidence="2">Uncharacterized protein</fullName>
    </submittedName>
</protein>
<sequence>MANTVIQFENWTTPALDTLNFSSDCSLVGDFFTSWFNVEAASLVQVDIPEITNATFWVPATLDENTTAAYFRNALPVDLQAVASFPDILEWEYRLRLNYNATVSAYNETNPSTHPDFVYFSSVIDQPAHECRSEICQVGFSPDQLSDINGPGIFLFSWFQTAVLSFYALIVAVKAVGLGYHIHEEQQYNLPPSKLSRPPGSRWHIFYRAIMKSFDGFADTIIVVNLALPVALAVYYIPGIMSRAHFYKKDLLLAAWVASLSLSSSILAWRTGACTHRITRMAEERKPKGDRDPDLLRSRASTIRDILIFLSFGLTVGLGFLTALNTLGSPTFSFETYSDTVCQFHYTPDGKNIAIVTGCIVAYIVVRVVVGWLVMRCVFKRLDKSHPIPRPNNQGRRPPAGRLQRIRERHRLIQNDPRRRRVVFIMAVVDVLVFGAATWALLVLYTKFRTEILLDLGQDWFTQGWTLGQVLAIFAAAPIAMGFLRDLREFSLHTTRFFSTERFANMVSDMHVKRRQGVQKSANTLKVTVTTRISILAL</sequence>
<name>W3WUW3_PESFW</name>
<feature type="transmembrane region" description="Helical" evidence="1">
    <location>
        <begin position="353"/>
        <end position="375"/>
    </location>
</feature>
<keyword evidence="1" id="KW-0812">Transmembrane</keyword>
<dbReference type="OMA" id="ACTHRIT"/>
<dbReference type="OrthoDB" id="4850368at2759"/>
<evidence type="ECO:0000256" key="1">
    <source>
        <dbReference type="SAM" id="Phobius"/>
    </source>
</evidence>
<keyword evidence="3" id="KW-1185">Reference proteome</keyword>
<dbReference type="RefSeq" id="XP_007837573.1">
    <property type="nucleotide sequence ID" value="XM_007839382.1"/>
</dbReference>
<dbReference type="InParanoid" id="W3WUW3"/>
<keyword evidence="1" id="KW-1133">Transmembrane helix</keyword>
<evidence type="ECO:0000313" key="2">
    <source>
        <dbReference type="EMBL" id="ETS76927.1"/>
    </source>
</evidence>
<dbReference type="HOGENOM" id="CLU_533354_0_0_1"/>
<dbReference type="STRING" id="1229662.W3WUW3"/>
<feature type="transmembrane region" description="Helical" evidence="1">
    <location>
        <begin position="422"/>
        <end position="445"/>
    </location>
</feature>
<dbReference type="KEGG" id="pfy:PFICI_10801"/>
<keyword evidence="1" id="KW-0472">Membrane</keyword>
<organism evidence="2 3">
    <name type="scientific">Pestalotiopsis fici (strain W106-1 / CGMCC3.15140)</name>
    <dbReference type="NCBI Taxonomy" id="1229662"/>
    <lineage>
        <taxon>Eukaryota</taxon>
        <taxon>Fungi</taxon>
        <taxon>Dikarya</taxon>
        <taxon>Ascomycota</taxon>
        <taxon>Pezizomycotina</taxon>
        <taxon>Sordariomycetes</taxon>
        <taxon>Xylariomycetidae</taxon>
        <taxon>Amphisphaeriales</taxon>
        <taxon>Sporocadaceae</taxon>
        <taxon>Pestalotiopsis</taxon>
    </lineage>
</organism>
<feature type="transmembrane region" description="Helical" evidence="1">
    <location>
        <begin position="153"/>
        <end position="173"/>
    </location>
</feature>
<feature type="transmembrane region" description="Helical" evidence="1">
    <location>
        <begin position="217"/>
        <end position="239"/>
    </location>
</feature>
<accession>W3WUW3</accession>
<evidence type="ECO:0000313" key="3">
    <source>
        <dbReference type="Proteomes" id="UP000030651"/>
    </source>
</evidence>
<feature type="transmembrane region" description="Helical" evidence="1">
    <location>
        <begin position="251"/>
        <end position="271"/>
    </location>
</feature>
<feature type="transmembrane region" description="Helical" evidence="1">
    <location>
        <begin position="306"/>
        <end position="324"/>
    </location>
</feature>
<reference evidence="3" key="1">
    <citation type="journal article" date="2015" name="BMC Genomics">
        <title>Genomic and transcriptomic analysis of the endophytic fungus Pestalotiopsis fici reveals its lifestyle and high potential for synthesis of natural products.</title>
        <authorList>
            <person name="Wang X."/>
            <person name="Zhang X."/>
            <person name="Liu L."/>
            <person name="Xiang M."/>
            <person name="Wang W."/>
            <person name="Sun X."/>
            <person name="Che Y."/>
            <person name="Guo L."/>
            <person name="Liu G."/>
            <person name="Guo L."/>
            <person name="Wang C."/>
            <person name="Yin W.B."/>
            <person name="Stadler M."/>
            <person name="Zhang X."/>
            <person name="Liu X."/>
        </authorList>
    </citation>
    <scope>NUCLEOTIDE SEQUENCE [LARGE SCALE GENOMIC DNA]</scope>
    <source>
        <strain evidence="3">W106-1 / CGMCC3.15140</strain>
    </source>
</reference>
<dbReference type="GeneID" id="19275814"/>
<feature type="transmembrane region" description="Helical" evidence="1">
    <location>
        <begin position="465"/>
        <end position="484"/>
    </location>
</feature>
<gene>
    <name evidence="2" type="ORF">PFICI_10801</name>
</gene>
<dbReference type="Proteomes" id="UP000030651">
    <property type="component" value="Unassembled WGS sequence"/>
</dbReference>